<feature type="region of interest" description="Disordered" evidence="2">
    <location>
        <begin position="118"/>
        <end position="157"/>
    </location>
</feature>
<feature type="region of interest" description="Disordered" evidence="2">
    <location>
        <begin position="349"/>
        <end position="484"/>
    </location>
</feature>
<proteinExistence type="predicted"/>
<feature type="compositionally biased region" description="Polar residues" evidence="2">
    <location>
        <begin position="29"/>
        <end position="51"/>
    </location>
</feature>
<feature type="compositionally biased region" description="Polar residues" evidence="2">
    <location>
        <begin position="1"/>
        <end position="18"/>
    </location>
</feature>
<evidence type="ECO:0000256" key="1">
    <source>
        <dbReference type="PROSITE-ProRule" id="PRU00042"/>
    </source>
</evidence>
<dbReference type="InterPro" id="IPR013087">
    <property type="entry name" value="Znf_C2H2_type"/>
</dbReference>
<gene>
    <name evidence="4" type="ORF">VNI00_000395</name>
</gene>
<name>A0AAW0EDZ0_9AGAR</name>
<keyword evidence="1" id="KW-0479">Metal-binding</keyword>
<dbReference type="PROSITE" id="PS50157">
    <property type="entry name" value="ZINC_FINGER_C2H2_2"/>
    <property type="match status" value="1"/>
</dbReference>
<dbReference type="GO" id="GO:0008270">
    <property type="term" value="F:zinc ion binding"/>
    <property type="evidence" value="ECO:0007669"/>
    <property type="project" value="UniProtKB-KW"/>
</dbReference>
<feature type="compositionally biased region" description="Polar residues" evidence="2">
    <location>
        <begin position="415"/>
        <end position="425"/>
    </location>
</feature>
<feature type="compositionally biased region" description="Polar residues" evidence="2">
    <location>
        <begin position="350"/>
        <end position="362"/>
    </location>
</feature>
<feature type="region of interest" description="Disordered" evidence="2">
    <location>
        <begin position="1"/>
        <end position="86"/>
    </location>
</feature>
<feature type="domain" description="C2H2-type" evidence="3">
    <location>
        <begin position="192"/>
        <end position="215"/>
    </location>
</feature>
<dbReference type="Proteomes" id="UP001383192">
    <property type="component" value="Unassembled WGS sequence"/>
</dbReference>
<comment type="caution">
    <text evidence="4">The sequence shown here is derived from an EMBL/GenBank/DDBJ whole genome shotgun (WGS) entry which is preliminary data.</text>
</comment>
<evidence type="ECO:0000259" key="3">
    <source>
        <dbReference type="PROSITE" id="PS50157"/>
    </source>
</evidence>
<accession>A0AAW0EDZ0</accession>
<evidence type="ECO:0000313" key="5">
    <source>
        <dbReference type="Proteomes" id="UP001383192"/>
    </source>
</evidence>
<keyword evidence="1" id="KW-0863">Zinc-finger</keyword>
<evidence type="ECO:0000313" key="4">
    <source>
        <dbReference type="EMBL" id="KAK7062898.1"/>
    </source>
</evidence>
<dbReference type="EMBL" id="JAYKXP010000001">
    <property type="protein sequence ID" value="KAK7062898.1"/>
    <property type="molecule type" value="Genomic_DNA"/>
</dbReference>
<evidence type="ECO:0000256" key="2">
    <source>
        <dbReference type="SAM" id="MobiDB-lite"/>
    </source>
</evidence>
<keyword evidence="1" id="KW-0862">Zinc</keyword>
<dbReference type="PROSITE" id="PS00028">
    <property type="entry name" value="ZINC_FINGER_C2H2_1"/>
    <property type="match status" value="1"/>
</dbReference>
<reference evidence="4 5" key="1">
    <citation type="submission" date="2024-01" db="EMBL/GenBank/DDBJ databases">
        <title>A draft genome for a cacao thread blight-causing isolate of Paramarasmius palmivorus.</title>
        <authorList>
            <person name="Baruah I.K."/>
            <person name="Bukari Y."/>
            <person name="Amoako-Attah I."/>
            <person name="Meinhardt L.W."/>
            <person name="Bailey B.A."/>
            <person name="Cohen S.P."/>
        </authorList>
    </citation>
    <scope>NUCLEOTIDE SEQUENCE [LARGE SCALE GENOMIC DNA]</scope>
    <source>
        <strain evidence="4 5">GH-12</strain>
    </source>
</reference>
<feature type="region of interest" description="Disordered" evidence="2">
    <location>
        <begin position="306"/>
        <end position="336"/>
    </location>
</feature>
<keyword evidence="5" id="KW-1185">Reference proteome</keyword>
<dbReference type="AlphaFoldDB" id="A0AAW0EDZ0"/>
<protein>
    <recommendedName>
        <fullName evidence="3">C2H2-type domain-containing protein</fullName>
    </recommendedName>
</protein>
<feature type="compositionally biased region" description="Low complexity" evidence="2">
    <location>
        <begin position="426"/>
        <end position="457"/>
    </location>
</feature>
<feature type="compositionally biased region" description="Acidic residues" evidence="2">
    <location>
        <begin position="458"/>
        <end position="469"/>
    </location>
</feature>
<feature type="compositionally biased region" description="Low complexity" evidence="2">
    <location>
        <begin position="306"/>
        <end position="323"/>
    </location>
</feature>
<sequence length="527" mass="55344">MAASSAMQIPAPSTSQPDGHNESFLFPSGSLSSVNSATGGANYNGSHSAVSVGNGVSKHHRRLSSTGQTRRRLSDARDAAVRPSPASAAGLSLSALSLNSPPHNHINLQPSTSLTTASQTLASGSPTPANGIPIATNGTSHHPGQDGLSVSAGSVSSSAPLANGLPASADGYPGAVKPISISKNGKKRGMDHKCESCSKVYRHPSCLIKHRWEHTPHWRESSKYVLSKHQQVQLLEAAAILSHLSPDSATGTSLPEDRSLWPSFLSGGTLPLPEGVNYQSPSSVTGGSIPAYPSSSSVPITSIMRSMSSSTNNSDSTSRAASTGPRLHDYSISPGDVTQVRPGLVVANGNARSSPAPSTHTTPIPVPRENSVGVEVSGYGFGYGTRTNGRPKSFRAESVEHGVSPYPQRSKSRGMGQTSSFGTGTSISLPRSSLRSGSVSGRSSSGSGSAGRSGSSSLEEDEEVEDEEDYLRGERDIDVDIEDDTHTKMKVSRYPYDYDIHANVGKANNMKSMKEEEEDWEMDMEMD</sequence>
<organism evidence="4 5">
    <name type="scientific">Paramarasmius palmivorus</name>
    <dbReference type="NCBI Taxonomy" id="297713"/>
    <lineage>
        <taxon>Eukaryota</taxon>
        <taxon>Fungi</taxon>
        <taxon>Dikarya</taxon>
        <taxon>Basidiomycota</taxon>
        <taxon>Agaricomycotina</taxon>
        <taxon>Agaricomycetes</taxon>
        <taxon>Agaricomycetidae</taxon>
        <taxon>Agaricales</taxon>
        <taxon>Marasmiineae</taxon>
        <taxon>Marasmiaceae</taxon>
        <taxon>Paramarasmius</taxon>
    </lineage>
</organism>